<evidence type="ECO:0000256" key="1">
    <source>
        <dbReference type="SAM" id="MobiDB-lite"/>
    </source>
</evidence>
<feature type="compositionally biased region" description="Basic residues" evidence="1">
    <location>
        <begin position="579"/>
        <end position="590"/>
    </location>
</feature>
<organism evidence="2 3">
    <name type="scientific">Cladobotryum mycophilum</name>
    <dbReference type="NCBI Taxonomy" id="491253"/>
    <lineage>
        <taxon>Eukaryota</taxon>
        <taxon>Fungi</taxon>
        <taxon>Dikarya</taxon>
        <taxon>Ascomycota</taxon>
        <taxon>Pezizomycotina</taxon>
        <taxon>Sordariomycetes</taxon>
        <taxon>Hypocreomycetidae</taxon>
        <taxon>Hypocreales</taxon>
        <taxon>Hypocreaceae</taxon>
        <taxon>Cladobotryum</taxon>
    </lineage>
</organism>
<evidence type="ECO:0000313" key="3">
    <source>
        <dbReference type="Proteomes" id="UP001338125"/>
    </source>
</evidence>
<accession>A0ABR0SWF6</accession>
<feature type="region of interest" description="Disordered" evidence="1">
    <location>
        <begin position="577"/>
        <end position="706"/>
    </location>
</feature>
<dbReference type="Proteomes" id="UP001338125">
    <property type="component" value="Unassembled WGS sequence"/>
</dbReference>
<reference evidence="2 3" key="1">
    <citation type="submission" date="2024-01" db="EMBL/GenBank/DDBJ databases">
        <title>Complete genome of Cladobotryum mycophilum ATHUM6906.</title>
        <authorList>
            <person name="Christinaki A.C."/>
            <person name="Myridakis A.I."/>
            <person name="Kouvelis V.N."/>
        </authorList>
    </citation>
    <scope>NUCLEOTIDE SEQUENCE [LARGE SCALE GENOMIC DNA]</scope>
    <source>
        <strain evidence="2 3">ATHUM6906</strain>
    </source>
</reference>
<proteinExistence type="predicted"/>
<feature type="compositionally biased region" description="Basic and acidic residues" evidence="1">
    <location>
        <begin position="653"/>
        <end position="685"/>
    </location>
</feature>
<sequence length="706" mass="79315">MVAQPRRRVTTSDNTQETSVSDCRFNLELLLNNGKKKAAPKRRLATPSDGDIRAFFPPQKRQAASSWTSSTVDSQPPQALTSIGHSAHYNSAFMSINTTSMSSGISPFLPTPVNPNLTIPKLNRLHQSQVHSTPNSSRQPLEFEWSQSHDPNRFNLPQDESAINYKSIIRSKLPDLRLESVSSYHNRQWTDPTILEQEFSGTEGLGSNGVAAFEMDFRKQCRRASGNSHCAQVHDQNEQHILVLASIVELLIAKNVFGVRVTSTVGFTRAVAGNGIALDAINTWDPSLLGHIYRVPWHPGRLGAMNDGSSFRRMRASILMQAHILPIVQDLFRNLGVVPPDSDCLHQFTSLIDWYKSCGSFNLNSLFNPNLSPTYPPYRLVTLPKPHLLRPLVYTQVEGSVNTPDTQTYDRTMITCPVASQSSNETLDLTNIRIQGHSDVSAAIPNQATQYIFSSTTTRFQRPSMLQNLRQAWTTGTRPDLIHRAVQFIHSFQTVPGFVDFLQQFIPDLTVLCGKGITMEDRLQDFVALTIIKTKAYKTSDHYKALAARQRRTEKAKATRDRWMKSERGKALFKASVARTRRAGKHKVWKRRYEQSDKGKAATKRYKQSEKGRIVSARAQKKFRQSEKGKESSRKTAQSEKRKAWTKQWQQSEKGKASRKAADARFRAKKAAEKAAKKAEEEAAKKTTMVATGKERATAESTDATN</sequence>
<feature type="compositionally biased region" description="Basic and acidic residues" evidence="1">
    <location>
        <begin position="591"/>
        <end position="600"/>
    </location>
</feature>
<gene>
    <name evidence="2" type="ORF">PT974_01841</name>
</gene>
<comment type="caution">
    <text evidence="2">The sequence shown here is derived from an EMBL/GenBank/DDBJ whole genome shotgun (WGS) entry which is preliminary data.</text>
</comment>
<protein>
    <submittedName>
        <fullName evidence="2">Uncharacterized protein</fullName>
    </submittedName>
</protein>
<name>A0ABR0SWF6_9HYPO</name>
<evidence type="ECO:0000313" key="2">
    <source>
        <dbReference type="EMBL" id="KAK5996506.1"/>
    </source>
</evidence>
<keyword evidence="3" id="KW-1185">Reference proteome</keyword>
<dbReference type="EMBL" id="JAVFKD010000002">
    <property type="protein sequence ID" value="KAK5996506.1"/>
    <property type="molecule type" value="Genomic_DNA"/>
</dbReference>
<feature type="compositionally biased region" description="Basic and acidic residues" evidence="1">
    <location>
        <begin position="624"/>
        <end position="643"/>
    </location>
</feature>